<dbReference type="EMBL" id="CP154792">
    <property type="protein sequence ID" value="XAN19605.1"/>
    <property type="molecule type" value="Genomic_DNA"/>
</dbReference>
<name>A0A6N0JN47_ACHDE</name>
<accession>A0A6N0JN47</accession>
<proteinExistence type="predicted"/>
<evidence type="ECO:0000313" key="5">
    <source>
        <dbReference type="Proteomes" id="UP001446337"/>
    </source>
</evidence>
<keyword evidence="5" id="KW-1185">Reference proteome</keyword>
<organism evidence="2 4">
    <name type="scientific">Achromobacter denitrificans</name>
    <name type="common">Alcaligenes denitrificans</name>
    <dbReference type="NCBI Taxonomy" id="32002"/>
    <lineage>
        <taxon>Bacteria</taxon>
        <taxon>Pseudomonadati</taxon>
        <taxon>Pseudomonadota</taxon>
        <taxon>Betaproteobacteria</taxon>
        <taxon>Burkholderiales</taxon>
        <taxon>Alcaligenaceae</taxon>
        <taxon>Achromobacter</taxon>
    </lineage>
</organism>
<keyword evidence="1" id="KW-1133">Transmembrane helix</keyword>
<reference evidence="2 4" key="1">
    <citation type="submission" date="2020-05" db="EMBL/GenBank/DDBJ databases">
        <title>FDA dAtabase for Regulatory Grade micrObial Sequences (FDA-ARGOS): Supporting development and validation of Infectious Disease Dx tests.</title>
        <authorList>
            <person name="Sproer C."/>
            <person name="Gronow S."/>
            <person name="Severitt S."/>
            <person name="Schroder I."/>
            <person name="Tallon L."/>
            <person name="Sadzewicz L."/>
            <person name="Zhao X."/>
            <person name="Vavikolanu K."/>
            <person name="Mehta A."/>
            <person name="Aluvathingal J."/>
            <person name="Nadendla S."/>
            <person name="Myers T."/>
            <person name="Yan Y."/>
            <person name="Sichtig H."/>
        </authorList>
    </citation>
    <scope>NUCLEOTIDE SEQUENCE [LARGE SCALE GENOMIC DNA]</scope>
    <source>
        <strain evidence="2 4">FDAARGOS_787</strain>
    </source>
</reference>
<evidence type="ECO:0000313" key="4">
    <source>
        <dbReference type="Proteomes" id="UP000509782"/>
    </source>
</evidence>
<dbReference type="Proteomes" id="UP000509782">
    <property type="component" value="Chromosome"/>
</dbReference>
<keyword evidence="1" id="KW-0812">Transmembrane</keyword>
<keyword evidence="1" id="KW-0472">Membrane</keyword>
<gene>
    <name evidence="3" type="ORF">AAIK43_16550</name>
    <name evidence="2" type="ORF">FOC81_17955</name>
</gene>
<protein>
    <submittedName>
        <fullName evidence="2">Phage holin family protein</fullName>
    </submittedName>
</protein>
<dbReference type="InterPro" id="IPR008473">
    <property type="entry name" value="Phage_holin_3_7"/>
</dbReference>
<dbReference type="AlphaFoldDB" id="A0A6N0JN47"/>
<feature type="transmembrane region" description="Helical" evidence="1">
    <location>
        <begin position="58"/>
        <end position="75"/>
    </location>
</feature>
<sequence>MLIETIIVLASVLTAGRLICWRRGGCRYRPGVSFLAYLLIVAAGGQAIDIVIGHAPVTVWQAVMSVTVCAIVWRSQGNVAVMGRTGVWS</sequence>
<feature type="transmembrane region" description="Helical" evidence="1">
    <location>
        <begin position="34"/>
        <end position="52"/>
    </location>
</feature>
<evidence type="ECO:0000256" key="1">
    <source>
        <dbReference type="SAM" id="Phobius"/>
    </source>
</evidence>
<dbReference type="EMBL" id="CP054569">
    <property type="protein sequence ID" value="QKQ48474.1"/>
    <property type="molecule type" value="Genomic_DNA"/>
</dbReference>
<evidence type="ECO:0000313" key="3">
    <source>
        <dbReference type="EMBL" id="XAN19605.1"/>
    </source>
</evidence>
<dbReference type="RefSeq" id="WP_174716702.1">
    <property type="nucleotide sequence ID" value="NZ_CP036344.1"/>
</dbReference>
<dbReference type="Proteomes" id="UP001446337">
    <property type="component" value="Chromosome"/>
</dbReference>
<evidence type="ECO:0000313" key="2">
    <source>
        <dbReference type="EMBL" id="QKQ48474.1"/>
    </source>
</evidence>
<reference evidence="3 5" key="2">
    <citation type="submission" date="2024-05" db="EMBL/GenBank/DDBJ databases">
        <title>Achromobacter denitrificans. BP1, complete genome.</title>
        <authorList>
            <person name="Zhang B."/>
        </authorList>
    </citation>
    <scope>NUCLEOTIDE SEQUENCE [LARGE SCALE GENOMIC DNA]</scope>
    <source>
        <strain evidence="3 5">BP1</strain>
    </source>
</reference>
<dbReference type="Pfam" id="PF05449">
    <property type="entry name" value="Phage_holin_3_7"/>
    <property type="match status" value="1"/>
</dbReference>